<accession>N8Q9Z0</accession>
<sequence length="210" mass="25092">MSKKSIKQFTDLSHKILDGVLKLFGYTFILLLAVIIMLYLAFSIWLGNIRDDKNAERLLQSQNYDHQTFPYLAEPVFFYQRMHVGDSGNWVVVYPLDALTKKEFLLQYRNQENQPQSHQIECIKPTIKKRWKSWHSNIHYVQPNEWSKGHNDHKVHDSFIVYGSEQQIKIVERACMDRQFKKLVGKDVRPHHYWAISEKEKLLFSVYEIY</sequence>
<dbReference type="HOGENOM" id="CLU_1363739_0_0_6"/>
<keyword evidence="1" id="KW-1133">Transmembrane helix</keyword>
<organism evidence="2 3">
    <name type="scientific">Acinetobacter bohemicus ANC 3994</name>
    <dbReference type="NCBI Taxonomy" id="1217715"/>
    <lineage>
        <taxon>Bacteria</taxon>
        <taxon>Pseudomonadati</taxon>
        <taxon>Pseudomonadota</taxon>
        <taxon>Gammaproteobacteria</taxon>
        <taxon>Moraxellales</taxon>
        <taxon>Moraxellaceae</taxon>
        <taxon>Acinetobacter</taxon>
    </lineage>
</organism>
<protein>
    <submittedName>
        <fullName evidence="2">Uncharacterized protein</fullName>
    </submittedName>
</protein>
<dbReference type="PATRIC" id="fig|1217715.3.peg.1591"/>
<evidence type="ECO:0000256" key="1">
    <source>
        <dbReference type="SAM" id="Phobius"/>
    </source>
</evidence>
<dbReference type="eggNOG" id="ENOG5031RFY">
    <property type="taxonomic scope" value="Bacteria"/>
</dbReference>
<name>N8Q9Z0_9GAMM</name>
<feature type="transmembrane region" description="Helical" evidence="1">
    <location>
        <begin position="23"/>
        <end position="47"/>
    </location>
</feature>
<comment type="caution">
    <text evidence="2">The sequence shown here is derived from an EMBL/GenBank/DDBJ whole genome shotgun (WGS) entry which is preliminary data.</text>
</comment>
<dbReference type="OrthoDB" id="6686822at2"/>
<gene>
    <name evidence="2" type="ORF">F994_01631</name>
</gene>
<evidence type="ECO:0000313" key="3">
    <source>
        <dbReference type="Proteomes" id="UP000013086"/>
    </source>
</evidence>
<keyword evidence="1" id="KW-0812">Transmembrane</keyword>
<keyword evidence="1" id="KW-0472">Membrane</keyword>
<proteinExistence type="predicted"/>
<dbReference type="AlphaFoldDB" id="N8Q9Z0"/>
<reference evidence="2 3" key="1">
    <citation type="submission" date="2013-02" db="EMBL/GenBank/DDBJ databases">
        <title>The Genome Sequence of Acinetobacter sp. ANC 3994.</title>
        <authorList>
            <consortium name="The Broad Institute Genome Sequencing Platform"/>
            <consortium name="The Broad Institute Genome Sequencing Center for Infectious Disease"/>
            <person name="Cerqueira G."/>
            <person name="Feldgarden M."/>
            <person name="Courvalin P."/>
            <person name="Perichon B."/>
            <person name="Grillot-Courvalin C."/>
            <person name="Clermont D."/>
            <person name="Rocha E."/>
            <person name="Yoon E.-J."/>
            <person name="Nemec A."/>
            <person name="Walker B."/>
            <person name="Young S.K."/>
            <person name="Zeng Q."/>
            <person name="Gargeya S."/>
            <person name="Fitzgerald M."/>
            <person name="Haas B."/>
            <person name="Abouelleil A."/>
            <person name="Alvarado L."/>
            <person name="Arachchi H.M."/>
            <person name="Berlin A.M."/>
            <person name="Chapman S.B."/>
            <person name="Dewar J."/>
            <person name="Goldberg J."/>
            <person name="Griggs A."/>
            <person name="Gujja S."/>
            <person name="Hansen M."/>
            <person name="Howarth C."/>
            <person name="Imamovic A."/>
            <person name="Larimer J."/>
            <person name="McCowan C."/>
            <person name="Murphy C."/>
            <person name="Neiman D."/>
            <person name="Pearson M."/>
            <person name="Priest M."/>
            <person name="Roberts A."/>
            <person name="Saif S."/>
            <person name="Shea T."/>
            <person name="Sisk P."/>
            <person name="Sykes S."/>
            <person name="Wortman J."/>
            <person name="Nusbaum C."/>
            <person name="Birren B."/>
        </authorList>
    </citation>
    <scope>NUCLEOTIDE SEQUENCE [LARGE SCALE GENOMIC DNA]</scope>
    <source>
        <strain evidence="2 3">ANC 3994</strain>
    </source>
</reference>
<dbReference type="Proteomes" id="UP000013086">
    <property type="component" value="Unassembled WGS sequence"/>
</dbReference>
<dbReference type="EMBL" id="APOH01000012">
    <property type="protein sequence ID" value="ENU20003.1"/>
    <property type="molecule type" value="Genomic_DNA"/>
</dbReference>
<evidence type="ECO:0000313" key="2">
    <source>
        <dbReference type="EMBL" id="ENU20003.1"/>
    </source>
</evidence>
<dbReference type="RefSeq" id="WP_004648058.1">
    <property type="nucleotide sequence ID" value="NZ_KB849164.1"/>
</dbReference>